<dbReference type="InterPro" id="IPR005180">
    <property type="entry name" value="DUF302"/>
</dbReference>
<feature type="domain" description="DUF302" evidence="1">
    <location>
        <begin position="36"/>
        <end position="92"/>
    </location>
</feature>
<reference evidence="3" key="1">
    <citation type="journal article" date="2019" name="Int. J. Syst. Evol. Microbiol.">
        <title>The Global Catalogue of Microorganisms (GCM) 10K type strain sequencing project: providing services to taxonomists for standard genome sequencing and annotation.</title>
        <authorList>
            <consortium name="The Broad Institute Genomics Platform"/>
            <consortium name="The Broad Institute Genome Sequencing Center for Infectious Disease"/>
            <person name="Wu L."/>
            <person name="Ma J."/>
        </authorList>
    </citation>
    <scope>NUCLEOTIDE SEQUENCE [LARGE SCALE GENOMIC DNA]</scope>
    <source>
        <strain evidence="3">CGMCC 1.9106</strain>
    </source>
</reference>
<dbReference type="InterPro" id="IPR035923">
    <property type="entry name" value="TT1751-like_sf"/>
</dbReference>
<accession>A0ABW2H345</accession>
<dbReference type="SUPFAM" id="SSF103247">
    <property type="entry name" value="TT1751-like"/>
    <property type="match status" value="1"/>
</dbReference>
<name>A0ABW2H345_9ACTN</name>
<evidence type="ECO:0000313" key="2">
    <source>
        <dbReference type="EMBL" id="MFC7245046.1"/>
    </source>
</evidence>
<dbReference type="Gene3D" id="3.30.310.70">
    <property type="entry name" value="TT1751-like domain"/>
    <property type="match status" value="1"/>
</dbReference>
<comment type="caution">
    <text evidence="2">The sequence shown here is derived from an EMBL/GenBank/DDBJ whole genome shotgun (WGS) entry which is preliminary data.</text>
</comment>
<keyword evidence="3" id="KW-1185">Reference proteome</keyword>
<evidence type="ECO:0000259" key="1">
    <source>
        <dbReference type="Pfam" id="PF03625"/>
    </source>
</evidence>
<dbReference type="RefSeq" id="WP_376808007.1">
    <property type="nucleotide sequence ID" value="NZ_JBHTAC010000022.1"/>
</dbReference>
<protein>
    <submittedName>
        <fullName evidence="2">DUF302 domain-containing protein</fullName>
    </submittedName>
</protein>
<evidence type="ECO:0000313" key="3">
    <source>
        <dbReference type="Proteomes" id="UP001596392"/>
    </source>
</evidence>
<dbReference type="Proteomes" id="UP001596392">
    <property type="component" value="Unassembled WGS sequence"/>
</dbReference>
<dbReference type="Pfam" id="PF03625">
    <property type="entry name" value="DUF302"/>
    <property type="match status" value="1"/>
</dbReference>
<organism evidence="2 3">
    <name type="scientific">Catellatospora aurea</name>
    <dbReference type="NCBI Taxonomy" id="1337874"/>
    <lineage>
        <taxon>Bacteria</taxon>
        <taxon>Bacillati</taxon>
        <taxon>Actinomycetota</taxon>
        <taxon>Actinomycetes</taxon>
        <taxon>Micromonosporales</taxon>
        <taxon>Micromonosporaceae</taxon>
        <taxon>Catellatospora</taxon>
    </lineage>
</organism>
<proteinExistence type="predicted"/>
<sequence>MTTGLTSRRSAEGVERTVAAIRQEAESRGATVFAVVDHAEAARQAGLEMPDTQVVILGSPKAGTPLMLAVPDLAIDLPLRILVRSDGGAGSVVSWQEPGFVAERFHLAEDQLKAFATPSVLVAAVIDQQV</sequence>
<gene>
    <name evidence="2" type="ORF">ACFQO7_21435</name>
</gene>
<dbReference type="PANTHER" id="PTHR38342">
    <property type="entry name" value="SLR5037 PROTEIN"/>
    <property type="match status" value="1"/>
</dbReference>
<dbReference type="PANTHER" id="PTHR38342:SF2">
    <property type="entry name" value="INNER MEMBRANE OR EXPORTED"/>
    <property type="match status" value="1"/>
</dbReference>
<dbReference type="EMBL" id="JBHTAC010000022">
    <property type="protein sequence ID" value="MFC7245046.1"/>
    <property type="molecule type" value="Genomic_DNA"/>
</dbReference>
<dbReference type="CDD" id="cd14797">
    <property type="entry name" value="DUF302"/>
    <property type="match status" value="1"/>
</dbReference>